<dbReference type="AlphaFoldDB" id="A0A165JCS6"/>
<evidence type="ECO:0000256" key="6">
    <source>
        <dbReference type="SAM" id="MobiDB-lite"/>
    </source>
</evidence>
<keyword evidence="9" id="KW-1185">Reference proteome</keyword>
<evidence type="ECO:0000256" key="3">
    <source>
        <dbReference type="ARBA" id="ARBA00022452"/>
    </source>
</evidence>
<dbReference type="EMBL" id="KV423921">
    <property type="protein sequence ID" value="KZT61671.1"/>
    <property type="molecule type" value="Genomic_DNA"/>
</dbReference>
<dbReference type="STRING" id="1353952.A0A165JCS6"/>
<proteinExistence type="inferred from homology"/>
<dbReference type="Gene3D" id="2.40.160.50">
    <property type="entry name" value="membrane protein fhac: a member of the omp85/tpsb transporter family"/>
    <property type="match status" value="1"/>
</dbReference>
<sequence length="507" mass="54572">MDGQADPQAPPLKPPLQSTAYGEPPAGLSFEELRAWYEQRAELRLRGQYESAVRGIVDLLDDAGSAPLKLTALRITAPHTSQAFLDTLLTPYLTPSPSPESGYPTLRSVLRQTRDVTQALSATNIFSSLQPTLVRSLSPLAEPGDVELLVMAKERGRRFLKGETNVGNSEASGSLTGRLFNTLGYGDSLSLVVSTGTRTRRSYEGSFDAPLVNLARILPGAKEGGKGKPGWELSTRAEAGLWEYERDWTSWVGCWERQKGGRFGLSTRTPLGNHTLSYSFVSRRIHSLASAASLSTRFSAGSSLKSSISHTLSHSDPDKSWGYRFAQELAGLGGDAKFFRSEADFSRLLPLTSSLSASFTTRTAFLHPLSSTPIPLSDRLFLGGPTSVRMFGMNRMGPHDGLDATGGEISLSAGLSLLGKFPGRARDWPLQWHLFTNAGSLGRLLPGDQALDAIQKTLSRPSVSVGLGLVGKLDAIRIEMNLGLPLVAAKGEGLSRGWSVGIGLEFL</sequence>
<dbReference type="PANTHER" id="PTHR12815">
    <property type="entry name" value="SORTING AND ASSEMBLY MACHINERY SAMM50 PROTEIN FAMILY MEMBER"/>
    <property type="match status" value="1"/>
</dbReference>
<keyword evidence="3" id="KW-1134">Transmembrane beta strand</keyword>
<name>A0A165JCS6_9BASI</name>
<dbReference type="GO" id="GO:0005741">
    <property type="term" value="C:mitochondrial outer membrane"/>
    <property type="evidence" value="ECO:0007669"/>
    <property type="project" value="UniProtKB-SubCell"/>
</dbReference>
<protein>
    <submittedName>
        <fullName evidence="8">Mitochondrial protein</fullName>
    </submittedName>
</protein>
<gene>
    <name evidence="8" type="ORF">CALCODRAFT_522633</name>
</gene>
<keyword evidence="4" id="KW-0812">Transmembrane</keyword>
<dbReference type="OrthoDB" id="1724197at2759"/>
<feature type="domain" description="Bacterial surface antigen (D15)" evidence="7">
    <location>
        <begin position="181"/>
        <end position="506"/>
    </location>
</feature>
<dbReference type="Pfam" id="PF01103">
    <property type="entry name" value="Omp85"/>
    <property type="match status" value="1"/>
</dbReference>
<reference evidence="8 9" key="1">
    <citation type="journal article" date="2016" name="Mol. Biol. Evol.">
        <title>Comparative Genomics of Early-Diverging Mushroom-Forming Fungi Provides Insights into the Origins of Lignocellulose Decay Capabilities.</title>
        <authorList>
            <person name="Nagy L.G."/>
            <person name="Riley R."/>
            <person name="Tritt A."/>
            <person name="Adam C."/>
            <person name="Daum C."/>
            <person name="Floudas D."/>
            <person name="Sun H."/>
            <person name="Yadav J.S."/>
            <person name="Pangilinan J."/>
            <person name="Larsson K.H."/>
            <person name="Matsuura K."/>
            <person name="Barry K."/>
            <person name="Labutti K."/>
            <person name="Kuo R."/>
            <person name="Ohm R.A."/>
            <person name="Bhattacharya S.S."/>
            <person name="Shirouzu T."/>
            <person name="Yoshinaga Y."/>
            <person name="Martin F.M."/>
            <person name="Grigoriev I.V."/>
            <person name="Hibbett D.S."/>
        </authorList>
    </citation>
    <scope>NUCLEOTIDE SEQUENCE [LARGE SCALE GENOMIC DNA]</scope>
    <source>
        <strain evidence="8 9">HHB12733</strain>
    </source>
</reference>
<organism evidence="8 9">
    <name type="scientific">Calocera cornea HHB12733</name>
    <dbReference type="NCBI Taxonomy" id="1353952"/>
    <lineage>
        <taxon>Eukaryota</taxon>
        <taxon>Fungi</taxon>
        <taxon>Dikarya</taxon>
        <taxon>Basidiomycota</taxon>
        <taxon>Agaricomycotina</taxon>
        <taxon>Dacrymycetes</taxon>
        <taxon>Dacrymycetales</taxon>
        <taxon>Dacrymycetaceae</taxon>
        <taxon>Calocera</taxon>
    </lineage>
</organism>
<comment type="similarity">
    <text evidence="2">Belongs to the SAM50/omp85 family.</text>
</comment>
<feature type="region of interest" description="Disordered" evidence="6">
    <location>
        <begin position="1"/>
        <end position="24"/>
    </location>
</feature>
<dbReference type="InterPro" id="IPR000184">
    <property type="entry name" value="Bac_surfAg_D15"/>
</dbReference>
<comment type="subcellular location">
    <subcellularLocation>
        <location evidence="1">Mitochondrion outer membrane</location>
        <topology evidence="1">Multi-pass membrane protein</topology>
    </subcellularLocation>
</comment>
<evidence type="ECO:0000313" key="9">
    <source>
        <dbReference type="Proteomes" id="UP000076842"/>
    </source>
</evidence>
<dbReference type="GO" id="GO:0045040">
    <property type="term" value="P:protein insertion into mitochondrial outer membrane"/>
    <property type="evidence" value="ECO:0007669"/>
    <property type="project" value="TreeGrafter"/>
</dbReference>
<keyword evidence="5" id="KW-0472">Membrane</keyword>
<evidence type="ECO:0000256" key="5">
    <source>
        <dbReference type="ARBA" id="ARBA00023136"/>
    </source>
</evidence>
<evidence type="ECO:0000256" key="2">
    <source>
        <dbReference type="ARBA" id="ARBA00010913"/>
    </source>
</evidence>
<dbReference type="Proteomes" id="UP000076842">
    <property type="component" value="Unassembled WGS sequence"/>
</dbReference>
<evidence type="ECO:0000259" key="7">
    <source>
        <dbReference type="Pfam" id="PF01103"/>
    </source>
</evidence>
<dbReference type="InterPro" id="IPR039910">
    <property type="entry name" value="D15-like"/>
</dbReference>
<evidence type="ECO:0000256" key="4">
    <source>
        <dbReference type="ARBA" id="ARBA00022692"/>
    </source>
</evidence>
<dbReference type="FunCoup" id="A0A165JCS6">
    <property type="interactions" value="422"/>
</dbReference>
<evidence type="ECO:0000313" key="8">
    <source>
        <dbReference type="EMBL" id="KZT61671.1"/>
    </source>
</evidence>
<dbReference type="PANTHER" id="PTHR12815:SF18">
    <property type="entry name" value="SORTING AND ASSEMBLY MACHINERY COMPONENT 50 HOMOLOG"/>
    <property type="match status" value="1"/>
</dbReference>
<evidence type="ECO:0000256" key="1">
    <source>
        <dbReference type="ARBA" id="ARBA00004374"/>
    </source>
</evidence>
<accession>A0A165JCS6</accession>
<dbReference type="InParanoid" id="A0A165JCS6"/>